<keyword evidence="2" id="KW-1133">Transmembrane helix</keyword>
<feature type="region of interest" description="Disordered" evidence="1">
    <location>
        <begin position="1"/>
        <end position="30"/>
    </location>
</feature>
<sequence>MPPHNSSRRDSITSNRGSPMRPTVSLSPRLSIPSAHTIQIPYDPNETYNVVHIPTQIALSPRSDHSLRNSLHASTLRASMNNNNNTLRSSMNGTNTLRTSMQGGNTMLSRSMDLQQQQPISYVSSNNNVILTSRMDTNTFRRNSGTSEDEVIYVDKPLVMTTTTTTTNTPSLILSPNSVSVGNVSDFSGERQVRRVTFDQMAQQQQQVQLSGPMRPNHRLDRTNNTASTLNMRIRGLEADYMEDVRRRNREVYGNQYQIWRNYKEKTKSTMNVHDAMKSKSNSVKNFLHINNHRMDPMTIQELRDQGYIVKMTPKGQPYIVRDKALTAVVSNNNIQPVKEEKEEKKLSFFCRWSAIEDAYGLGVKLYFDFARLMIVLNAFLFCIQLFNIIVHLVVDYQDIANSFSSFDLSIIDQLYASTYSRSLYWVWISTNALCIVISLAFGPLYWWIIHTYYEKRDLYDCEENFLDSESDKIKENQKIRLLEYLFRMILSYSVFAIFMMISFSVTMGFTILQNVNAMYELADSTFSANGNILTAISIGISVVISVMSFIWKKICAYLTNFGMLVNYFIDSNIYFSERHKTWSSYRKHNTFKFLFFKLFSVFVMGFTKGFFATPCVIKVMGNQYMIQMFIDFSMAFLVELVFPLIARKVKELVKKDDTPVPKPDFDVSEEYLELIYRQYLVYNGFVSFPLITLIGLVASIFEVYLDKFRLLKIAAKPPLTTGSVKSVVTFFAILAAILPIFNWAGGNLYILSGYYWCNAPSDIECSACTITDNGRFPNLIKAMFEST</sequence>
<reference evidence="4 5" key="1">
    <citation type="journal article" date="2010" name="Cell">
        <title>The genome of Naegleria gruberi illuminates early eukaryotic versatility.</title>
        <authorList>
            <person name="Fritz-Laylin L.K."/>
            <person name="Prochnik S.E."/>
            <person name="Ginger M.L."/>
            <person name="Dacks J.B."/>
            <person name="Carpenter M.L."/>
            <person name="Field M.C."/>
            <person name="Kuo A."/>
            <person name="Paredez A."/>
            <person name="Chapman J."/>
            <person name="Pham J."/>
            <person name="Shu S."/>
            <person name="Neupane R."/>
            <person name="Cipriano M."/>
            <person name="Mancuso J."/>
            <person name="Tu H."/>
            <person name="Salamov A."/>
            <person name="Lindquist E."/>
            <person name="Shapiro H."/>
            <person name="Lucas S."/>
            <person name="Grigoriev I.V."/>
            <person name="Cande W.Z."/>
            <person name="Fulton C."/>
            <person name="Rokhsar D.S."/>
            <person name="Dawson S.C."/>
        </authorList>
    </citation>
    <scope>NUCLEOTIDE SEQUENCE [LARGE SCALE GENOMIC DNA]</scope>
    <source>
        <strain evidence="4 5">NEG-M</strain>
    </source>
</reference>
<dbReference type="InterPro" id="IPR007632">
    <property type="entry name" value="Anoctamin"/>
</dbReference>
<keyword evidence="2" id="KW-0812">Transmembrane</keyword>
<dbReference type="RefSeq" id="XP_002682838.1">
    <property type="nucleotide sequence ID" value="XM_002682792.1"/>
</dbReference>
<dbReference type="Proteomes" id="UP000006671">
    <property type="component" value="Unassembled WGS sequence"/>
</dbReference>
<dbReference type="VEuPathDB" id="AmoebaDB:NAEGRDRAFT_45397"/>
<feature type="transmembrane region" description="Helical" evidence="2">
    <location>
        <begin position="681"/>
        <end position="706"/>
    </location>
</feature>
<organism evidence="5">
    <name type="scientific">Naegleria gruberi</name>
    <name type="common">Amoeba</name>
    <dbReference type="NCBI Taxonomy" id="5762"/>
    <lineage>
        <taxon>Eukaryota</taxon>
        <taxon>Discoba</taxon>
        <taxon>Heterolobosea</taxon>
        <taxon>Tetramitia</taxon>
        <taxon>Eutetramitia</taxon>
        <taxon>Vahlkampfiidae</taxon>
        <taxon>Naegleria</taxon>
    </lineage>
</organism>
<feature type="transmembrane region" description="Helical" evidence="2">
    <location>
        <begin position="533"/>
        <end position="551"/>
    </location>
</feature>
<dbReference type="Pfam" id="PF07810">
    <property type="entry name" value="TMC"/>
    <property type="match status" value="1"/>
</dbReference>
<dbReference type="OrthoDB" id="296386at2759"/>
<dbReference type="PANTHER" id="PTHR12308">
    <property type="entry name" value="ANOCTAMIN"/>
    <property type="match status" value="1"/>
</dbReference>
<accession>D2UZ54</accession>
<keyword evidence="5" id="KW-1185">Reference proteome</keyword>
<dbReference type="GO" id="GO:0005254">
    <property type="term" value="F:chloride channel activity"/>
    <property type="evidence" value="ECO:0007669"/>
    <property type="project" value="TreeGrafter"/>
</dbReference>
<dbReference type="InParanoid" id="D2UZ54"/>
<feature type="transmembrane region" description="Helical" evidence="2">
    <location>
        <begin position="375"/>
        <end position="395"/>
    </location>
</feature>
<gene>
    <name evidence="4" type="ORF">NAEGRDRAFT_45397</name>
</gene>
<evidence type="ECO:0000313" key="4">
    <source>
        <dbReference type="EMBL" id="EFC50094.1"/>
    </source>
</evidence>
<evidence type="ECO:0000313" key="5">
    <source>
        <dbReference type="Proteomes" id="UP000006671"/>
    </source>
</evidence>
<dbReference type="InterPro" id="IPR012496">
    <property type="entry name" value="TMC_dom"/>
</dbReference>
<dbReference type="EMBL" id="GG738846">
    <property type="protein sequence ID" value="EFC50094.1"/>
    <property type="molecule type" value="Genomic_DNA"/>
</dbReference>
<feature type="domain" description="TMC" evidence="3">
    <location>
        <begin position="626"/>
        <end position="715"/>
    </location>
</feature>
<keyword evidence="2" id="KW-0472">Membrane</keyword>
<dbReference type="STRING" id="5762.D2UZ54"/>
<feature type="transmembrane region" description="Helical" evidence="2">
    <location>
        <begin position="630"/>
        <end position="647"/>
    </location>
</feature>
<evidence type="ECO:0000256" key="2">
    <source>
        <dbReference type="SAM" id="Phobius"/>
    </source>
</evidence>
<protein>
    <submittedName>
        <fullName evidence="4">Predicted protein</fullName>
    </submittedName>
</protein>
<dbReference type="eggNOG" id="ENOG502S72X">
    <property type="taxonomic scope" value="Eukaryota"/>
</dbReference>
<feature type="transmembrane region" description="Helical" evidence="2">
    <location>
        <begin position="596"/>
        <end position="618"/>
    </location>
</feature>
<dbReference type="OMA" id="WVWISTN"/>
<feature type="transmembrane region" description="Helical" evidence="2">
    <location>
        <begin position="425"/>
        <end position="449"/>
    </location>
</feature>
<dbReference type="KEGG" id="ngr:NAEGRDRAFT_45397"/>
<dbReference type="GO" id="GO:0016020">
    <property type="term" value="C:membrane"/>
    <property type="evidence" value="ECO:0007669"/>
    <property type="project" value="InterPro"/>
</dbReference>
<proteinExistence type="predicted"/>
<dbReference type="AlphaFoldDB" id="D2UZ54"/>
<feature type="transmembrane region" description="Helical" evidence="2">
    <location>
        <begin position="727"/>
        <end position="746"/>
    </location>
</feature>
<evidence type="ECO:0000259" key="3">
    <source>
        <dbReference type="Pfam" id="PF07810"/>
    </source>
</evidence>
<name>D2UZ54_NAEGR</name>
<feature type="transmembrane region" description="Helical" evidence="2">
    <location>
        <begin position="485"/>
        <end position="513"/>
    </location>
</feature>
<evidence type="ECO:0000256" key="1">
    <source>
        <dbReference type="SAM" id="MobiDB-lite"/>
    </source>
</evidence>
<dbReference type="GeneID" id="8863225"/>
<dbReference type="PANTHER" id="PTHR12308:SF80">
    <property type="entry name" value="DUF590 FAMILY PROTEIN"/>
    <property type="match status" value="1"/>
</dbReference>